<dbReference type="EMBL" id="CP026304">
    <property type="protein sequence ID" value="AVZ72842.1"/>
    <property type="molecule type" value="Genomic_DNA"/>
</dbReference>
<dbReference type="Proteomes" id="UP000244201">
    <property type="component" value="Chromosome"/>
</dbReference>
<keyword evidence="2" id="KW-1185">Reference proteome</keyword>
<gene>
    <name evidence="1" type="ORF">SLUN_12225</name>
</gene>
<accession>A0A2R4T153</accession>
<sequence>METFVTVLVMLGMIALGAIALQMLNNQHDENIAAFPTGGRTKPRIRHTAREWFRLHRHSGK</sequence>
<evidence type="ECO:0000313" key="2">
    <source>
        <dbReference type="Proteomes" id="UP000244201"/>
    </source>
</evidence>
<dbReference type="KEGG" id="slk:SLUN_12225"/>
<reference evidence="1 2" key="1">
    <citation type="submission" date="2018-01" db="EMBL/GenBank/DDBJ databases">
        <title>Complete genome sequence of Streptomyces lunaelactis MM109T, a Ferroverdin A producer isolated from cave moonmilk deposits.</title>
        <authorList>
            <person name="Naome A."/>
            <person name="Martinet L."/>
            <person name="Maciejewska M."/>
            <person name="Anderssen S."/>
            <person name="Adam D."/>
            <person name="Tenconi E."/>
            <person name="Deflandre B."/>
            <person name="Arguelles-Arias A."/>
            <person name="Calusinska M."/>
            <person name="Copieters W."/>
            <person name="Karim L."/>
            <person name="Hanikenne M."/>
            <person name="Baurain D."/>
            <person name="van Wezel G."/>
            <person name="Smargiasso N."/>
            <person name="de Pauw E."/>
            <person name="Delfosse P."/>
            <person name="Rigali S."/>
        </authorList>
    </citation>
    <scope>NUCLEOTIDE SEQUENCE [LARGE SCALE GENOMIC DNA]</scope>
    <source>
        <strain evidence="1 2">MM109</strain>
    </source>
</reference>
<proteinExistence type="predicted"/>
<dbReference type="AlphaFoldDB" id="A0A2R4T153"/>
<dbReference type="OrthoDB" id="4338346at2"/>
<dbReference type="GeneID" id="55656026"/>
<evidence type="ECO:0000313" key="1">
    <source>
        <dbReference type="EMBL" id="AVZ72842.1"/>
    </source>
</evidence>
<dbReference type="RefSeq" id="WP_108148520.1">
    <property type="nucleotide sequence ID" value="NZ_CP026304.1"/>
</dbReference>
<name>A0A2R4T153_9ACTN</name>
<protein>
    <submittedName>
        <fullName evidence="1">Uncharacterized protein</fullName>
    </submittedName>
</protein>
<organism evidence="1 2">
    <name type="scientific">Streptomyces lunaelactis</name>
    <dbReference type="NCBI Taxonomy" id="1535768"/>
    <lineage>
        <taxon>Bacteria</taxon>
        <taxon>Bacillati</taxon>
        <taxon>Actinomycetota</taxon>
        <taxon>Actinomycetes</taxon>
        <taxon>Kitasatosporales</taxon>
        <taxon>Streptomycetaceae</taxon>
        <taxon>Streptomyces</taxon>
    </lineage>
</organism>